<feature type="region of interest" description="Disordered" evidence="1">
    <location>
        <begin position="153"/>
        <end position="176"/>
    </location>
</feature>
<evidence type="ECO:0000256" key="1">
    <source>
        <dbReference type="SAM" id="MobiDB-lite"/>
    </source>
</evidence>
<reference evidence="2" key="1">
    <citation type="submission" date="2023-06" db="EMBL/GenBank/DDBJ databases">
        <title>Genome-scale phylogeny and comparative genomics of the fungal order Sordariales.</title>
        <authorList>
            <consortium name="Lawrence Berkeley National Laboratory"/>
            <person name="Hensen N."/>
            <person name="Bonometti L."/>
            <person name="Westerberg I."/>
            <person name="Brannstrom I.O."/>
            <person name="Guillou S."/>
            <person name="Cros-Aarteil S."/>
            <person name="Calhoun S."/>
            <person name="Haridas S."/>
            <person name="Kuo A."/>
            <person name="Mondo S."/>
            <person name="Pangilinan J."/>
            <person name="Riley R."/>
            <person name="Labutti K."/>
            <person name="Andreopoulos B."/>
            <person name="Lipzen A."/>
            <person name="Chen C."/>
            <person name="Yanf M."/>
            <person name="Daum C."/>
            <person name="Ng V."/>
            <person name="Clum A."/>
            <person name="Steindorff A."/>
            <person name="Ohm R."/>
            <person name="Martin F."/>
            <person name="Silar P."/>
            <person name="Natvig D."/>
            <person name="Lalanne C."/>
            <person name="Gautier V."/>
            <person name="Ament-Velasquez S.L."/>
            <person name="Kruys A."/>
            <person name="Hutchinson M.I."/>
            <person name="Powell A.J."/>
            <person name="Barry K."/>
            <person name="Miller A.N."/>
            <person name="Grigoriev I.V."/>
            <person name="Debuchy R."/>
            <person name="Gladieux P."/>
            <person name="Thoren M.H."/>
            <person name="Johannesson H."/>
        </authorList>
    </citation>
    <scope>NUCLEOTIDE SEQUENCE</scope>
    <source>
        <strain evidence="2">SMH4607-1</strain>
    </source>
</reference>
<dbReference type="SUPFAM" id="SSF52540">
    <property type="entry name" value="P-loop containing nucleoside triphosphate hydrolases"/>
    <property type="match status" value="1"/>
</dbReference>
<sequence length="489" mass="54184">MAEECSQCEDPGTVRCSCKAVYCPDCFSFHTQKKPSHHEVRPSKLAAITNRVFEGARDMYDNLKSMTEIFRRDEATKWFGLVMPEESDSEDESESPRIVETLRFEELVESSLRQSTSDAKRQRPRIVSFVGETGAGKSTLIRFLIQSSSHQDSQDLDAPVLGSDSGHSANKSTTGEVNLYSDPGTFGTESPVFFADCEGLSGGEPIASEHQSAWFKHGISYPIASTGDQLLDRKTATENIYPRFLYMFSDVVCMVTGNPRRHSDLALKVLGWAKAGAQKAINQDSLPALVIIINAASIMRPDPRWLSDPDAATEAFFETVAGEISKNRGLQALAEEGGVDSMRALFARYFSSVHVSYVPLRGYGPHGDDEVVAKQVERLQHRILSDSARVKDAQAQSWRRLDAKLMLMEFRFAFEHITSGKPEPLDFSLIRQHGKTTESAGDRVASFLKLCLTGKVEANFQYASNFLALALVRNALRAANISMFPTRSP</sequence>
<proteinExistence type="predicted"/>
<dbReference type="EMBL" id="JAUKUA010000003">
    <property type="protein sequence ID" value="KAK0720953.1"/>
    <property type="molecule type" value="Genomic_DNA"/>
</dbReference>
<dbReference type="InterPro" id="IPR027417">
    <property type="entry name" value="P-loop_NTPase"/>
</dbReference>
<dbReference type="Proteomes" id="UP001172102">
    <property type="component" value="Unassembled WGS sequence"/>
</dbReference>
<organism evidence="2 3">
    <name type="scientific">Lasiosphaeris hirsuta</name>
    <dbReference type="NCBI Taxonomy" id="260670"/>
    <lineage>
        <taxon>Eukaryota</taxon>
        <taxon>Fungi</taxon>
        <taxon>Dikarya</taxon>
        <taxon>Ascomycota</taxon>
        <taxon>Pezizomycotina</taxon>
        <taxon>Sordariomycetes</taxon>
        <taxon>Sordariomycetidae</taxon>
        <taxon>Sordariales</taxon>
        <taxon>Lasiosphaeriaceae</taxon>
        <taxon>Lasiosphaeris</taxon>
    </lineage>
</organism>
<evidence type="ECO:0000313" key="2">
    <source>
        <dbReference type="EMBL" id="KAK0720953.1"/>
    </source>
</evidence>
<keyword evidence="3" id="KW-1185">Reference proteome</keyword>
<dbReference type="Gene3D" id="3.40.50.300">
    <property type="entry name" value="P-loop containing nucleotide triphosphate hydrolases"/>
    <property type="match status" value="1"/>
</dbReference>
<comment type="caution">
    <text evidence="2">The sequence shown here is derived from an EMBL/GenBank/DDBJ whole genome shotgun (WGS) entry which is preliminary data.</text>
</comment>
<feature type="compositionally biased region" description="Polar residues" evidence="1">
    <location>
        <begin position="165"/>
        <end position="176"/>
    </location>
</feature>
<accession>A0AA40AS19</accession>
<gene>
    <name evidence="2" type="ORF">B0H67DRAFT_485043</name>
</gene>
<protein>
    <submittedName>
        <fullName evidence="2">Uncharacterized protein</fullName>
    </submittedName>
</protein>
<dbReference type="CDD" id="cd19757">
    <property type="entry name" value="Bbox1"/>
    <property type="match status" value="1"/>
</dbReference>
<evidence type="ECO:0000313" key="3">
    <source>
        <dbReference type="Proteomes" id="UP001172102"/>
    </source>
</evidence>
<name>A0AA40AS19_9PEZI</name>
<dbReference type="AlphaFoldDB" id="A0AA40AS19"/>